<protein>
    <submittedName>
        <fullName evidence="1">Uncharacterized protein</fullName>
    </submittedName>
</protein>
<gene>
    <name evidence="1" type="ORF">N8M53_06130</name>
</gene>
<accession>A0AA47KMM3</accession>
<organism evidence="1 2">
    <name type="scientific">Salinivibrio kushneri</name>
    <dbReference type="NCBI Taxonomy" id="1908198"/>
    <lineage>
        <taxon>Bacteria</taxon>
        <taxon>Pseudomonadati</taxon>
        <taxon>Pseudomonadota</taxon>
        <taxon>Gammaproteobacteria</taxon>
        <taxon>Vibrionales</taxon>
        <taxon>Vibrionaceae</taxon>
        <taxon>Salinivibrio</taxon>
    </lineage>
</organism>
<evidence type="ECO:0000313" key="2">
    <source>
        <dbReference type="Proteomes" id="UP001164748"/>
    </source>
</evidence>
<sequence length="280" mass="31900">MQMTNNSARTQTCVKVVTQLQSRNAYLPEPDRRAPFQSEFIPVMIKAVKQLRGLLGKRLHSVYVSGDIVWRRAVVKDSVLSLTVVCQHALTLDQSNALNTLLWRLKTSHSKVISDCHIDIVTVSHVRDLSQVFHWGFFFKHRAICLYGQDLSVSFGLFEASWEVAKAMNPDISDKLARAKQKITAATTWNTQLNTAQAIADTLIRGAFGLVLHKEAQWSESLNECADAFIKHYPDKKMAIERLFILLERKPVKKRAVMTLLNDFGDWLIKEYARIDFKIG</sequence>
<reference evidence="1" key="1">
    <citation type="submission" date="2022-09" db="EMBL/GenBank/DDBJ databases">
        <authorList>
            <person name="Li Z.-J."/>
        </authorList>
    </citation>
    <scope>NUCLEOTIDE SEQUENCE</scope>
    <source>
        <strain evidence="1">TGB11</strain>
    </source>
</reference>
<dbReference type="RefSeq" id="WP_077577837.1">
    <property type="nucleotide sequence ID" value="NZ_CP114588.1"/>
</dbReference>
<evidence type="ECO:0000313" key="1">
    <source>
        <dbReference type="EMBL" id="WBA09771.1"/>
    </source>
</evidence>
<dbReference type="EMBL" id="CP114588">
    <property type="protein sequence ID" value="WBA09771.1"/>
    <property type="molecule type" value="Genomic_DNA"/>
</dbReference>
<name>A0AA47KMM3_9GAMM</name>
<dbReference type="Proteomes" id="UP001164748">
    <property type="component" value="Chromosome"/>
</dbReference>
<proteinExistence type="predicted"/>
<dbReference type="AlphaFoldDB" id="A0AA47KMM3"/>